<dbReference type="Proteomes" id="UP000828941">
    <property type="component" value="Chromosome 1"/>
</dbReference>
<dbReference type="EMBL" id="CM039426">
    <property type="protein sequence ID" value="KAI4358027.1"/>
    <property type="molecule type" value="Genomic_DNA"/>
</dbReference>
<name>A0ACB9QB20_BAUVA</name>
<proteinExistence type="predicted"/>
<gene>
    <name evidence="1" type="ORF">L6164_001938</name>
</gene>
<sequence>MAETGIGNRISRRHWKSYLHSFAEKAKRFPGLVWRTAWKVGREDPRRVIHALKVGLALTLVSLLYLMEPLFKGLGKNAMWAVMTVVVVMEFTVGATLCKGLNRGFGTVLAGLLAFFIEYVADIPGLVYRGILIGSAVFLLGAASAYVRFIPYVKKNYDYGVLIFLVTFNLIMVSSYRVDDVGNMAKERISTIAIGCGLCLLMCLVVFPNWSGEDLRNSTIAKLEGLAKCIQDCVMEYFYESDKKATQDDEEQETEEEDPIYNGYKAVLDSKANDEALAIQASWEPRFSRNCHRMPWHQYVKVGSALRHFSYTVVALHGCLQTEIQTPRLIRALYKDPCIRLAQEVSKVLMELASSIRNNRHFSPDILSNGLEEALEDLDSALKSHPQVLLGPKNDQTTISAPTHLRHGEDTIASLLSFKNYSDDQQPKEAQKKVLRPSVSRNAIASLRFSETLPFAAFSSLLLEMVAKLDHVIDEVEELGRMAHFREFRDDDEIVVTCERPPIKVAENDLASYVVE</sequence>
<reference evidence="1 2" key="1">
    <citation type="journal article" date="2022" name="DNA Res.">
        <title>Chromosomal-level genome assembly of the orchid tree Bauhinia variegata (Leguminosae; Cercidoideae) supports the allotetraploid origin hypothesis of Bauhinia.</title>
        <authorList>
            <person name="Zhong Y."/>
            <person name="Chen Y."/>
            <person name="Zheng D."/>
            <person name="Pang J."/>
            <person name="Liu Y."/>
            <person name="Luo S."/>
            <person name="Meng S."/>
            <person name="Qian L."/>
            <person name="Wei D."/>
            <person name="Dai S."/>
            <person name="Zhou R."/>
        </authorList>
    </citation>
    <scope>NUCLEOTIDE SEQUENCE [LARGE SCALE GENOMIC DNA]</scope>
    <source>
        <strain evidence="1">BV-YZ2020</strain>
    </source>
</reference>
<evidence type="ECO:0000313" key="2">
    <source>
        <dbReference type="Proteomes" id="UP000828941"/>
    </source>
</evidence>
<comment type="caution">
    <text evidence="1">The sequence shown here is derived from an EMBL/GenBank/DDBJ whole genome shotgun (WGS) entry which is preliminary data.</text>
</comment>
<keyword evidence="2" id="KW-1185">Reference proteome</keyword>
<organism evidence="1 2">
    <name type="scientific">Bauhinia variegata</name>
    <name type="common">Purple orchid tree</name>
    <name type="synonym">Phanera variegata</name>
    <dbReference type="NCBI Taxonomy" id="167791"/>
    <lineage>
        <taxon>Eukaryota</taxon>
        <taxon>Viridiplantae</taxon>
        <taxon>Streptophyta</taxon>
        <taxon>Embryophyta</taxon>
        <taxon>Tracheophyta</taxon>
        <taxon>Spermatophyta</taxon>
        <taxon>Magnoliopsida</taxon>
        <taxon>eudicotyledons</taxon>
        <taxon>Gunneridae</taxon>
        <taxon>Pentapetalae</taxon>
        <taxon>rosids</taxon>
        <taxon>fabids</taxon>
        <taxon>Fabales</taxon>
        <taxon>Fabaceae</taxon>
        <taxon>Cercidoideae</taxon>
        <taxon>Cercideae</taxon>
        <taxon>Bauhiniinae</taxon>
        <taxon>Bauhinia</taxon>
    </lineage>
</organism>
<evidence type="ECO:0000313" key="1">
    <source>
        <dbReference type="EMBL" id="KAI4358027.1"/>
    </source>
</evidence>
<protein>
    <submittedName>
        <fullName evidence="1">Uncharacterized protein</fullName>
    </submittedName>
</protein>
<accession>A0ACB9QB20</accession>